<dbReference type="GO" id="GO:0008202">
    <property type="term" value="P:steroid metabolic process"/>
    <property type="evidence" value="ECO:0007669"/>
    <property type="project" value="UniProtKB-ARBA"/>
</dbReference>
<sequence>MESPIICDILVVGGGATGMTAAAIASTFGLNTIVAEKQDTLGGTALLSGGTIWIPNNSLAKGNGVRDGFLLGQEYLKHALKHTNEQEALSGAVMTSFLENGPKMVSYLEAEGFRWHPRPSKFPDYQPFFPGGLSEGGPTLDPATFDAKLLGTWKQYLSIPKLSLRLTRFEEFRISSKPLASPWDFLMVCGFMLRSLFLGLLYGSPVTMGCSLVAQLLHICQRNRHVEIRTSTSLVELLTEHDKVVGAVLECGGTRTYVRARCGVLLAAAGFAQNEQMRREHLPRPTSTTWSLTRAGGDSGDVLMAAKAIGAKCCALQETWGIPTMTDPRTGLTTNALFELATPHGIVINKSGYRFANESQPYGDFVHSMYESKGGTVPAWPVVDSQYLRKYTLGSLKPWDRTESAVRCGRLVKAAALRELSEKLLLPRGNLERTIERWNTMCQVGDDLDFGRGSDAYQRFIGDASARPNPAMGSINKPPFFAIQIYPGDAGTKGGLVTDSCARVMRQDGKPIGGLYAAGNIAASLFGKTSLGAGVTIGPAMTFAFVAVHCMAKSASAPDCSARKQQTTM</sequence>
<dbReference type="PANTHER" id="PTHR43400">
    <property type="entry name" value="FUMARATE REDUCTASE"/>
    <property type="match status" value="1"/>
</dbReference>
<dbReference type="InterPro" id="IPR050315">
    <property type="entry name" value="FAD-oxidoreductase_2"/>
</dbReference>
<keyword evidence="3" id="KW-0274">FAD</keyword>
<keyword evidence="4" id="KW-0560">Oxidoreductase</keyword>
<dbReference type="SUPFAM" id="SSF56425">
    <property type="entry name" value="Succinate dehydrogenase/fumarate reductase flavoprotein, catalytic domain"/>
    <property type="match status" value="1"/>
</dbReference>
<feature type="domain" description="FAD-dependent oxidoreductase 2 FAD-binding" evidence="5">
    <location>
        <begin position="8"/>
        <end position="536"/>
    </location>
</feature>
<gene>
    <name evidence="6" type="ORF">PCL_08367</name>
</gene>
<accession>A0A2U3DRX4</accession>
<dbReference type="Gene3D" id="3.50.50.60">
    <property type="entry name" value="FAD/NAD(P)-binding domain"/>
    <property type="match status" value="2"/>
</dbReference>
<evidence type="ECO:0000256" key="3">
    <source>
        <dbReference type="ARBA" id="ARBA00022827"/>
    </source>
</evidence>
<comment type="cofactor">
    <cofactor evidence="1">
        <name>FAD</name>
        <dbReference type="ChEBI" id="CHEBI:57692"/>
    </cofactor>
</comment>
<dbReference type="InterPro" id="IPR003953">
    <property type="entry name" value="FAD-dep_OxRdtase_2_FAD-bd"/>
</dbReference>
<dbReference type="EMBL" id="LCWV01000040">
    <property type="protein sequence ID" value="PWI65008.1"/>
    <property type="molecule type" value="Genomic_DNA"/>
</dbReference>
<dbReference type="SUPFAM" id="SSF51905">
    <property type="entry name" value="FAD/NAD(P)-binding domain"/>
    <property type="match status" value="1"/>
</dbReference>
<protein>
    <recommendedName>
        <fullName evidence="5">FAD-dependent oxidoreductase 2 FAD-binding domain-containing protein</fullName>
    </recommendedName>
</protein>
<dbReference type="AlphaFoldDB" id="A0A2U3DRX4"/>
<evidence type="ECO:0000313" key="7">
    <source>
        <dbReference type="Proteomes" id="UP000245956"/>
    </source>
</evidence>
<dbReference type="GO" id="GO:0016491">
    <property type="term" value="F:oxidoreductase activity"/>
    <property type="evidence" value="ECO:0007669"/>
    <property type="project" value="UniProtKB-KW"/>
</dbReference>
<dbReference type="InterPro" id="IPR027477">
    <property type="entry name" value="Succ_DH/fumarate_Rdtase_cat_sf"/>
</dbReference>
<proteinExistence type="predicted"/>
<keyword evidence="2" id="KW-0285">Flavoprotein</keyword>
<evidence type="ECO:0000259" key="5">
    <source>
        <dbReference type="Pfam" id="PF00890"/>
    </source>
</evidence>
<dbReference type="Proteomes" id="UP000245956">
    <property type="component" value="Unassembled WGS sequence"/>
</dbReference>
<dbReference type="PANTHER" id="PTHR43400:SF10">
    <property type="entry name" value="3-OXOSTEROID 1-DEHYDROGENASE"/>
    <property type="match status" value="1"/>
</dbReference>
<comment type="caution">
    <text evidence="6">The sequence shown here is derived from an EMBL/GenBank/DDBJ whole genome shotgun (WGS) entry which is preliminary data.</text>
</comment>
<dbReference type="InterPro" id="IPR036188">
    <property type="entry name" value="FAD/NAD-bd_sf"/>
</dbReference>
<evidence type="ECO:0000256" key="4">
    <source>
        <dbReference type="ARBA" id="ARBA00023002"/>
    </source>
</evidence>
<dbReference type="Pfam" id="PF00890">
    <property type="entry name" value="FAD_binding_2"/>
    <property type="match status" value="1"/>
</dbReference>
<name>A0A2U3DRX4_PURLI</name>
<reference evidence="6 7" key="1">
    <citation type="journal article" date="2016" name="Front. Microbiol.">
        <title>Genome and transcriptome sequences reveal the specific parasitism of the nematophagous Purpureocillium lilacinum 36-1.</title>
        <authorList>
            <person name="Xie J."/>
            <person name="Li S."/>
            <person name="Mo C."/>
            <person name="Xiao X."/>
            <person name="Peng D."/>
            <person name="Wang G."/>
            <person name="Xiao Y."/>
        </authorList>
    </citation>
    <scope>NUCLEOTIDE SEQUENCE [LARGE SCALE GENOMIC DNA]</scope>
    <source>
        <strain evidence="6 7">36-1</strain>
    </source>
</reference>
<evidence type="ECO:0000313" key="6">
    <source>
        <dbReference type="EMBL" id="PWI65008.1"/>
    </source>
</evidence>
<evidence type="ECO:0000256" key="2">
    <source>
        <dbReference type="ARBA" id="ARBA00022630"/>
    </source>
</evidence>
<organism evidence="6 7">
    <name type="scientific">Purpureocillium lilacinum</name>
    <name type="common">Paecilomyces lilacinus</name>
    <dbReference type="NCBI Taxonomy" id="33203"/>
    <lineage>
        <taxon>Eukaryota</taxon>
        <taxon>Fungi</taxon>
        <taxon>Dikarya</taxon>
        <taxon>Ascomycota</taxon>
        <taxon>Pezizomycotina</taxon>
        <taxon>Sordariomycetes</taxon>
        <taxon>Hypocreomycetidae</taxon>
        <taxon>Hypocreales</taxon>
        <taxon>Ophiocordycipitaceae</taxon>
        <taxon>Purpureocillium</taxon>
    </lineage>
</organism>
<evidence type="ECO:0000256" key="1">
    <source>
        <dbReference type="ARBA" id="ARBA00001974"/>
    </source>
</evidence>